<dbReference type="Pfam" id="PF05653">
    <property type="entry name" value="Mg_trans_NIPA"/>
    <property type="match status" value="1"/>
</dbReference>
<feature type="region of interest" description="Disordered" evidence="5">
    <location>
        <begin position="525"/>
        <end position="578"/>
    </location>
</feature>
<proteinExistence type="predicted"/>
<feature type="compositionally biased region" description="Basic and acidic residues" evidence="5">
    <location>
        <begin position="119"/>
        <end position="128"/>
    </location>
</feature>
<feature type="compositionally biased region" description="Low complexity" evidence="5">
    <location>
        <begin position="542"/>
        <end position="553"/>
    </location>
</feature>
<dbReference type="PANTHER" id="PTHR12570">
    <property type="match status" value="1"/>
</dbReference>
<dbReference type="SUPFAM" id="SSF103481">
    <property type="entry name" value="Multidrug resistance efflux transporter EmrE"/>
    <property type="match status" value="1"/>
</dbReference>
<evidence type="ECO:0000256" key="5">
    <source>
        <dbReference type="SAM" id="MobiDB-lite"/>
    </source>
</evidence>
<dbReference type="EMBL" id="MU151076">
    <property type="protein sequence ID" value="KAF9452063.1"/>
    <property type="molecule type" value="Genomic_DNA"/>
</dbReference>
<feature type="transmembrane region" description="Helical" evidence="6">
    <location>
        <begin position="306"/>
        <end position="324"/>
    </location>
</feature>
<gene>
    <name evidence="7" type="ORF">P691DRAFT_805882</name>
</gene>
<dbReference type="PANTHER" id="PTHR12570:SF65">
    <property type="entry name" value="MAGNESIUM TRANSPORTER NIPA9-RELATED"/>
    <property type="match status" value="1"/>
</dbReference>
<evidence type="ECO:0000313" key="7">
    <source>
        <dbReference type="EMBL" id="KAF9452063.1"/>
    </source>
</evidence>
<organism evidence="7 8">
    <name type="scientific">Macrolepiota fuliginosa MF-IS2</name>
    <dbReference type="NCBI Taxonomy" id="1400762"/>
    <lineage>
        <taxon>Eukaryota</taxon>
        <taxon>Fungi</taxon>
        <taxon>Dikarya</taxon>
        <taxon>Basidiomycota</taxon>
        <taxon>Agaricomycotina</taxon>
        <taxon>Agaricomycetes</taxon>
        <taxon>Agaricomycetidae</taxon>
        <taxon>Agaricales</taxon>
        <taxon>Agaricineae</taxon>
        <taxon>Agaricaceae</taxon>
        <taxon>Macrolepiota</taxon>
    </lineage>
</organism>
<comment type="caution">
    <text evidence="7">The sequence shown here is derived from an EMBL/GenBank/DDBJ whole genome shotgun (WGS) entry which is preliminary data.</text>
</comment>
<dbReference type="GO" id="GO:0015095">
    <property type="term" value="F:magnesium ion transmembrane transporter activity"/>
    <property type="evidence" value="ECO:0007669"/>
    <property type="project" value="InterPro"/>
</dbReference>
<feature type="transmembrane region" description="Helical" evidence="6">
    <location>
        <begin position="407"/>
        <end position="425"/>
    </location>
</feature>
<feature type="transmembrane region" description="Helical" evidence="6">
    <location>
        <begin position="344"/>
        <end position="364"/>
    </location>
</feature>
<keyword evidence="3 6" id="KW-1133">Transmembrane helix</keyword>
<feature type="region of interest" description="Disordered" evidence="5">
    <location>
        <begin position="58"/>
        <end position="133"/>
    </location>
</feature>
<keyword evidence="8" id="KW-1185">Reference proteome</keyword>
<feature type="transmembrane region" description="Helical" evidence="6">
    <location>
        <begin position="25"/>
        <end position="47"/>
    </location>
</feature>
<dbReference type="OrthoDB" id="165382at2759"/>
<reference evidence="7" key="1">
    <citation type="submission" date="2020-11" db="EMBL/GenBank/DDBJ databases">
        <authorList>
            <consortium name="DOE Joint Genome Institute"/>
            <person name="Ahrendt S."/>
            <person name="Riley R."/>
            <person name="Andreopoulos W."/>
            <person name="Labutti K."/>
            <person name="Pangilinan J."/>
            <person name="Ruiz-Duenas F.J."/>
            <person name="Barrasa J.M."/>
            <person name="Sanchez-Garcia M."/>
            <person name="Camarero S."/>
            <person name="Miyauchi S."/>
            <person name="Serrano A."/>
            <person name="Linde D."/>
            <person name="Babiker R."/>
            <person name="Drula E."/>
            <person name="Ayuso-Fernandez I."/>
            <person name="Pacheco R."/>
            <person name="Padilla G."/>
            <person name="Ferreira P."/>
            <person name="Barriuso J."/>
            <person name="Kellner H."/>
            <person name="Castanera R."/>
            <person name="Alfaro M."/>
            <person name="Ramirez L."/>
            <person name="Pisabarro A.G."/>
            <person name="Kuo A."/>
            <person name="Tritt A."/>
            <person name="Lipzen A."/>
            <person name="He G."/>
            <person name="Yan M."/>
            <person name="Ng V."/>
            <person name="Cullen D."/>
            <person name="Martin F."/>
            <person name="Rosso M.-N."/>
            <person name="Henrissat B."/>
            <person name="Hibbett D."/>
            <person name="Martinez A.T."/>
            <person name="Grigoriev I.V."/>
        </authorList>
    </citation>
    <scope>NUCLEOTIDE SEQUENCE</scope>
    <source>
        <strain evidence="7">MF-IS2</strain>
    </source>
</reference>
<comment type="subcellular location">
    <subcellularLocation>
        <location evidence="1">Membrane</location>
        <topology evidence="1">Multi-pass membrane protein</topology>
    </subcellularLocation>
</comment>
<dbReference type="GO" id="GO:0016020">
    <property type="term" value="C:membrane"/>
    <property type="evidence" value="ECO:0007669"/>
    <property type="project" value="UniProtKB-SubCell"/>
</dbReference>
<evidence type="ECO:0000256" key="3">
    <source>
        <dbReference type="ARBA" id="ARBA00022989"/>
    </source>
</evidence>
<feature type="transmembrane region" description="Helical" evidence="6">
    <location>
        <begin position="376"/>
        <end position="395"/>
    </location>
</feature>
<feature type="compositionally biased region" description="Polar residues" evidence="5">
    <location>
        <begin position="91"/>
        <end position="105"/>
    </location>
</feature>
<name>A0A9P6C8E2_9AGAR</name>
<feature type="compositionally biased region" description="Basic and acidic residues" evidence="5">
    <location>
        <begin position="58"/>
        <end position="71"/>
    </location>
</feature>
<evidence type="ECO:0000256" key="2">
    <source>
        <dbReference type="ARBA" id="ARBA00022692"/>
    </source>
</evidence>
<sequence>MTTAIASPWFSIFPTSIGMDDLPRLATQTVIGIAVAVSGNVIISLALNLQKLAHKRLDAQRPTPSDRDGHMKPLNQNRPARLNLDEDLETISEQSTPPSQHTLTPETRPLLPIHNHNYTPHEDQERTPNTEPQQSGFLMRMFCSKTDQKKKYIATEDATTSNSVPTHKRTDEEEDDQTNETAYLKSKIWWSGFFLMNVGELGNFISYAFAPASVVAPLGTFALIANCVFAPVMLGEHFRKIDFLGVCVAIVGAVTVVLSSNPSDTRLDPGQLIEAIKQTPFLIYVGCYTVGTIILATLSRGKLGRTYVFIDVGLCALFGGFTVLSTKALSTIITMKWYGVFAEWITYPLILTLVGTGIGQIRYLNRALMRFDSKAVIPTQFVFFTLSAITGSALLYGDFKKARFHEIVTFLYGCAATFGGVFILANGPTDHNEEKTAQPDEAAEEGTRLGVGTIGKRTRGVFVLSSGMEIPRETPTLRTKRSSVALGLSPAQHLLLVRTPTRESLAIPRGLEAGYEDVDREVLTTPGSLGRNRTLHGFGNEGPWSGSPRSRSSTLRDNTLPERLRSSQFSGSPKCDSR</sequence>
<feature type="region of interest" description="Disordered" evidence="5">
    <location>
        <begin position="153"/>
        <end position="178"/>
    </location>
</feature>
<protein>
    <submittedName>
        <fullName evidence="7">DUF803-domain-containing protein</fullName>
    </submittedName>
</protein>
<keyword evidence="2 6" id="KW-0812">Transmembrane</keyword>
<evidence type="ECO:0000256" key="1">
    <source>
        <dbReference type="ARBA" id="ARBA00004141"/>
    </source>
</evidence>
<evidence type="ECO:0000313" key="8">
    <source>
        <dbReference type="Proteomes" id="UP000807342"/>
    </source>
</evidence>
<feature type="transmembrane region" description="Helical" evidence="6">
    <location>
        <begin position="215"/>
        <end position="234"/>
    </location>
</feature>
<evidence type="ECO:0000256" key="6">
    <source>
        <dbReference type="SAM" id="Phobius"/>
    </source>
</evidence>
<feature type="transmembrane region" description="Helical" evidence="6">
    <location>
        <begin position="188"/>
        <end position="209"/>
    </location>
</feature>
<feature type="transmembrane region" description="Helical" evidence="6">
    <location>
        <begin position="241"/>
        <end position="261"/>
    </location>
</feature>
<evidence type="ECO:0000256" key="4">
    <source>
        <dbReference type="ARBA" id="ARBA00023136"/>
    </source>
</evidence>
<accession>A0A9P6C8E2</accession>
<dbReference type="InterPro" id="IPR037185">
    <property type="entry name" value="EmrE-like"/>
</dbReference>
<dbReference type="Proteomes" id="UP000807342">
    <property type="component" value="Unassembled WGS sequence"/>
</dbReference>
<feature type="transmembrane region" description="Helical" evidence="6">
    <location>
        <begin position="281"/>
        <end position="299"/>
    </location>
</feature>
<keyword evidence="4 6" id="KW-0472">Membrane</keyword>
<dbReference type="InterPro" id="IPR008521">
    <property type="entry name" value="Mg_trans_NIPA"/>
</dbReference>
<dbReference type="AlphaFoldDB" id="A0A9P6C8E2"/>